<comment type="caution">
    <text evidence="1">The sequence shown here is derived from an EMBL/GenBank/DDBJ whole genome shotgun (WGS) entry which is preliminary data.</text>
</comment>
<organism evidence="1 2">
    <name type="scientific">Peronosclerospora sorghi</name>
    <dbReference type="NCBI Taxonomy" id="230839"/>
    <lineage>
        <taxon>Eukaryota</taxon>
        <taxon>Sar</taxon>
        <taxon>Stramenopiles</taxon>
        <taxon>Oomycota</taxon>
        <taxon>Peronosporomycetes</taxon>
        <taxon>Peronosporales</taxon>
        <taxon>Peronosporaceae</taxon>
        <taxon>Peronosclerospora</taxon>
    </lineage>
</organism>
<evidence type="ECO:0000313" key="2">
    <source>
        <dbReference type="Proteomes" id="UP001163321"/>
    </source>
</evidence>
<proteinExistence type="predicted"/>
<dbReference type="Proteomes" id="UP001163321">
    <property type="component" value="Chromosome 7"/>
</dbReference>
<name>A0ACC0VT84_9STRA</name>
<reference evidence="1 2" key="1">
    <citation type="journal article" date="2022" name="bioRxiv">
        <title>The genome of the oomycete Peronosclerospora sorghi, a cosmopolitan pathogen of maize and sorghum, is inflated with dispersed pseudogenes.</title>
        <authorList>
            <person name="Fletcher K."/>
            <person name="Martin F."/>
            <person name="Isakeit T."/>
            <person name="Cavanaugh K."/>
            <person name="Magill C."/>
            <person name="Michelmore R."/>
        </authorList>
    </citation>
    <scope>NUCLEOTIDE SEQUENCE [LARGE SCALE GENOMIC DNA]</scope>
    <source>
        <strain evidence="1">P6</strain>
    </source>
</reference>
<accession>A0ACC0VT84</accession>
<protein>
    <submittedName>
        <fullName evidence="1">Uncharacterized protein</fullName>
    </submittedName>
</protein>
<gene>
    <name evidence="1" type="ORF">PsorP6_014947</name>
</gene>
<keyword evidence="2" id="KW-1185">Reference proteome</keyword>
<sequence length="208" mass="22825">MESSLVPSSTGAMMDPRDSTIFESVVSQWIHLVSMRCRLVLAGFVATSFVCAVQTSSARLGSIQGPTDATRVHRVLRSDSEDDVEEDRRVSCWPTMEDVKFLISKPRRARPKVEKPAKDAAGKTVDAANQLEKGTAAGDRVADPAKKDLADPLKKVVQDHLKQMPQENQGQFVNLVQTRAQRGGDKADVIDKHVLGAKEGIAKLKQYE</sequence>
<evidence type="ECO:0000313" key="1">
    <source>
        <dbReference type="EMBL" id="KAI9909170.1"/>
    </source>
</evidence>
<dbReference type="EMBL" id="CM047586">
    <property type="protein sequence ID" value="KAI9909170.1"/>
    <property type="molecule type" value="Genomic_DNA"/>
</dbReference>